<dbReference type="SUPFAM" id="SSF52058">
    <property type="entry name" value="L domain-like"/>
    <property type="match status" value="2"/>
</dbReference>
<evidence type="ECO:0000259" key="4">
    <source>
        <dbReference type="Pfam" id="PF20160"/>
    </source>
</evidence>
<reference evidence="7" key="1">
    <citation type="submission" date="2014-09" db="EMBL/GenBank/DDBJ databases">
        <authorList>
            <person name="Mudge J."/>
            <person name="Ramaraj T."/>
            <person name="Lindquist I.E."/>
            <person name="Bharti A.K."/>
            <person name="Sundararajan A."/>
            <person name="Cameron C.T."/>
            <person name="Woodward J.E."/>
            <person name="May G.D."/>
            <person name="Brubaker C."/>
            <person name="Broadhvest J."/>
            <person name="Wilkins T.A."/>
        </authorList>
    </citation>
    <scope>NUCLEOTIDE SEQUENCE</scope>
    <source>
        <strain evidence="7">cv. AKA8401</strain>
    </source>
</reference>
<dbReference type="PANTHER" id="PTHR48051:SF46">
    <property type="entry name" value="LEUCINE RICH REPEAT-CONTAINING DOMAIN PROTEIN"/>
    <property type="match status" value="1"/>
</dbReference>
<feature type="domain" description="Disease resistance protein RPS4B/Roq1-like leucine-rich repeats" evidence="5">
    <location>
        <begin position="280"/>
        <end position="365"/>
    </location>
</feature>
<dbReference type="InterPro" id="IPR003591">
    <property type="entry name" value="Leu-rich_rpt_typical-subtyp"/>
</dbReference>
<evidence type="ECO:0000256" key="1">
    <source>
        <dbReference type="ARBA" id="ARBA00022614"/>
    </source>
</evidence>
<keyword evidence="2" id="KW-0677">Repeat</keyword>
<dbReference type="Proteomes" id="UP000032142">
    <property type="component" value="Unassembled WGS sequence"/>
</dbReference>
<dbReference type="InterPro" id="IPR045344">
    <property type="entry name" value="C-JID"/>
</dbReference>
<evidence type="ECO:0000256" key="2">
    <source>
        <dbReference type="ARBA" id="ARBA00022737"/>
    </source>
</evidence>
<evidence type="ECO:0000259" key="5">
    <source>
        <dbReference type="Pfam" id="PF23286"/>
    </source>
</evidence>
<keyword evidence="3" id="KW-0611">Plant defense</keyword>
<dbReference type="Pfam" id="PF23286">
    <property type="entry name" value="LRR_13"/>
    <property type="match status" value="2"/>
</dbReference>
<dbReference type="InterPro" id="IPR058546">
    <property type="entry name" value="RPS4B/Roq1-like_LRR"/>
</dbReference>
<keyword evidence="7" id="KW-1185">Reference proteome</keyword>
<dbReference type="GO" id="GO:0005737">
    <property type="term" value="C:cytoplasm"/>
    <property type="evidence" value="ECO:0007669"/>
    <property type="project" value="TreeGrafter"/>
</dbReference>
<dbReference type="Pfam" id="PF20160">
    <property type="entry name" value="C-JID"/>
    <property type="match status" value="1"/>
</dbReference>
<dbReference type="AlphaFoldDB" id="A0A0B0NPT3"/>
<feature type="domain" description="Disease resistance protein RPS4B/Roq1-like leucine-rich repeats" evidence="5">
    <location>
        <begin position="423"/>
        <end position="507"/>
    </location>
</feature>
<dbReference type="PANTHER" id="PTHR48051">
    <property type="match status" value="1"/>
</dbReference>
<dbReference type="Gene3D" id="3.80.10.10">
    <property type="entry name" value="Ribonuclease Inhibitor"/>
    <property type="match status" value="4"/>
</dbReference>
<dbReference type="Pfam" id="PF00560">
    <property type="entry name" value="LRR_1"/>
    <property type="match status" value="2"/>
</dbReference>
<evidence type="ECO:0000313" key="6">
    <source>
        <dbReference type="EMBL" id="KHG14672.1"/>
    </source>
</evidence>
<dbReference type="InterPro" id="IPR032675">
    <property type="entry name" value="LRR_dom_sf"/>
</dbReference>
<proteinExistence type="predicted"/>
<organism evidence="6 7">
    <name type="scientific">Gossypium arboreum</name>
    <name type="common">Tree cotton</name>
    <name type="synonym">Gossypium nanking</name>
    <dbReference type="NCBI Taxonomy" id="29729"/>
    <lineage>
        <taxon>Eukaryota</taxon>
        <taxon>Viridiplantae</taxon>
        <taxon>Streptophyta</taxon>
        <taxon>Embryophyta</taxon>
        <taxon>Tracheophyta</taxon>
        <taxon>Spermatophyta</taxon>
        <taxon>Magnoliopsida</taxon>
        <taxon>eudicotyledons</taxon>
        <taxon>Gunneridae</taxon>
        <taxon>Pentapetalae</taxon>
        <taxon>rosids</taxon>
        <taxon>malvids</taxon>
        <taxon>Malvales</taxon>
        <taxon>Malvaceae</taxon>
        <taxon>Malvoideae</taxon>
        <taxon>Gossypium</taxon>
    </lineage>
</organism>
<evidence type="ECO:0000256" key="3">
    <source>
        <dbReference type="ARBA" id="ARBA00022821"/>
    </source>
</evidence>
<protein>
    <submittedName>
        <fullName evidence="6">Suppressor of npr1-1, constitutive 1-like protein</fullName>
    </submittedName>
</protein>
<dbReference type="EMBL" id="KN402062">
    <property type="protein sequence ID" value="KHG14672.1"/>
    <property type="molecule type" value="Genomic_DNA"/>
</dbReference>
<keyword evidence="1" id="KW-0433">Leucine-rich repeat</keyword>
<accession>A0A0B0NPT3</accession>
<sequence>MHDLLQQMGWNIVHKESALKPKKRSRLWIPEDSYNVLSENNGTERLTGIVLDMSKLPKLELEPTAMMKMRKLRILKFYHSCGRILLCKGRLSFPKELRYLYWEGYPLRSLPTKLDLRYLVELDMRESHLEQLWEGKQDLVNLKVITLISSKNLVRIPDLSSATNLEKIDLCGCSNLRELPSSLQHLEKLTLLNFRYCENLRSLPSFYKATSLTELYLKCCSNLYSFPIIMDTMESLRHLSLSGTALKELPSSIENLIGLKQLRLKNCENLVCLPDSFYKLKSLERFDLKGCSRLEIFPEIMDIMEMLIELDLGGTGLKELPSSIDNLIDLNQLRLKNCENFVCLPDSFYKLKSLKRFNLKGCSILEIFPEVMDTMEMLRYLDLSGTALKELPSSFGNLIGLEQLRLKNCKKLVCLPDSFYKLKPLEIFSLKGCSRLEIFPEVMDTMEMLWDLDLSGTALKELPSSFGNLIGLGQLRLKNCKKLVCLPDSFYKLKSLKTFTVQGCSRLEIFPEVLDTMEMLRDLDLSGTALKELSSSFGNLIGLEKLILDHCENLVCLPYSFYKLESLRRLDICGFSNLVVKNLFTTVGGKPVKQKGLHGLSLLHILDLSESNLENLPTTIKQFSCLEVLILRKCKRLKSLPELPPSVEHLDAHDCTLLDDVSSIKKLFEQALFCQDIDADEGPSLMLVFTNCFKLGEKGVGNDIDVDDSTSVFCKYLGWLFTNCFQLDQNAASSPETPKLEMLFEQMVTILKDYHQAPPESKRRIKMRTCVPGSEIPEWFDFKSLGSSINIQLPSEWCSNNSRINFPCFVASVVVSFPDSYNGMEFDINCECHLKSCNGDNQDLSCSFSFWFETGCSDHLFVLYDDFEVWDFVKSEAPSKRFYNQASFSFYFCLDGRNQYKYKIKQCGVHLLFGN</sequence>
<dbReference type="SMART" id="SM00369">
    <property type="entry name" value="LRR_TYP"/>
    <property type="match status" value="6"/>
</dbReference>
<dbReference type="InterPro" id="IPR011713">
    <property type="entry name" value="Leu-rich_rpt_3"/>
</dbReference>
<feature type="domain" description="C-JID" evidence="4">
    <location>
        <begin position="771"/>
        <end position="913"/>
    </location>
</feature>
<dbReference type="Pfam" id="PF07725">
    <property type="entry name" value="LRR_3"/>
    <property type="match status" value="1"/>
</dbReference>
<dbReference type="InterPro" id="IPR050216">
    <property type="entry name" value="LRR_domain-containing"/>
</dbReference>
<evidence type="ECO:0000313" key="7">
    <source>
        <dbReference type="Proteomes" id="UP000032142"/>
    </source>
</evidence>
<gene>
    <name evidence="6" type="ORF">F383_20489</name>
</gene>
<dbReference type="InterPro" id="IPR001611">
    <property type="entry name" value="Leu-rich_rpt"/>
</dbReference>
<name>A0A0B0NPT3_GOSAR</name>